<dbReference type="InterPro" id="IPR004155">
    <property type="entry name" value="PBS_lyase_HEAT"/>
</dbReference>
<dbReference type="Gene3D" id="1.25.10.10">
    <property type="entry name" value="Leucine-rich Repeat Variant"/>
    <property type="match status" value="3"/>
</dbReference>
<dbReference type="InterPro" id="IPR055496">
    <property type="entry name" value="DUF7068"/>
</dbReference>
<comment type="caution">
    <text evidence="2">The sequence shown here is derived from an EMBL/GenBank/DDBJ whole genome shotgun (WGS) entry which is preliminary data.</text>
</comment>
<protein>
    <recommendedName>
        <fullName evidence="1">NACHT domain-containing protein</fullName>
    </recommendedName>
</protein>
<dbReference type="Gene3D" id="3.40.50.1580">
    <property type="entry name" value="Nucleoside phosphorylase domain"/>
    <property type="match status" value="1"/>
</dbReference>
<dbReference type="SUPFAM" id="SSF53167">
    <property type="entry name" value="Purine and uridine phosphorylases"/>
    <property type="match status" value="1"/>
</dbReference>
<dbReference type="EMBL" id="CAJPDQ010000001">
    <property type="protein sequence ID" value="CAF9903506.1"/>
    <property type="molecule type" value="Genomic_DNA"/>
</dbReference>
<reference evidence="2" key="1">
    <citation type="submission" date="2021-03" db="EMBL/GenBank/DDBJ databases">
        <authorList>
            <person name="Tagirdzhanova G."/>
        </authorList>
    </citation>
    <scope>NUCLEOTIDE SEQUENCE</scope>
</reference>
<dbReference type="GO" id="GO:0003824">
    <property type="term" value="F:catalytic activity"/>
    <property type="evidence" value="ECO:0007669"/>
    <property type="project" value="InterPro"/>
</dbReference>
<keyword evidence="3" id="KW-1185">Reference proteome</keyword>
<dbReference type="Gene3D" id="3.40.50.300">
    <property type="entry name" value="P-loop containing nucleotide triphosphate hydrolases"/>
    <property type="match status" value="1"/>
</dbReference>
<dbReference type="InterPro" id="IPR053137">
    <property type="entry name" value="NLR-like"/>
</dbReference>
<sequence length="1530" mass="174055">MARNLPQQPLRRHEFRIGIVCALSHEANMVNMVFDKSWEKSNIRYGQTARDLNAYTTGAIGNHNAVLAYCPAAGNNSATQVACSMLSSFSGIEIVFVVGICGVMPFNIHLGKSEEILLGDCIISTGVVQLDLGREGPAGFKRKDGLDGLGRPDAQVRGLLTKLQANRSTLTQEMIAHLQTLQIRDPAWAAYPGALYDRLYKSSHDHTHHQPPESCNQCDLQLGICNKSCRDLGCDDQYLEYRLRLDCNRLDYNSSPRIHFGRIGSSNKVLKSATIRDSLAKANDVIAFEMESAGIWDVCPTIVIKAACDYADSHKNKDWQQYAAAVAAAGLKSFLYNFDLPDKVESSDSVTSIQETIREADNFLRNYYKTGNRLQIERLSGEKLSLNQCYINLAMVDRSDQKQHASGNLSSSLRARLKLDASDIGQHVPLEEIFESKRLADGTTVVPRRIFIQGRAGVGKSTFCKKIVNEFLENELANSLFDRLLWIPLRRLKSKEKDFEWSDLIQDAHSFTDPTWKQVRETYSLKFYDPAFLDRTLLLFDGLDEISWKQDDKMYDFLQGILNESPNVIITSRPQANYLDMRSFHLELETIGFLPEQINTYISHCIPDLHIISEMQSFMISKPLIKDLLRIPIQLDAFCYVWALTESLNRKDTNELSGSRRDSISTMTTLYQSISLELSKRDIARLGFIGRPHELMEFEINKVLKIELKLVKELAFQGLINAITEFNPKHQDRIGSFLAHNGVLLPTPYRPMLERTSFLRCSDLEQSQRNYHFIHLTFQEFFAAKHFAEHWQERTPLVCLQLTTPGTRQEVNPFDFLRKEKYNPRYNIFWRFVTGLIQMQSEEQNQLGHNHNDIIAFFDLLHDKPIDLLRAGQYLLAMHCLSELTDSAKQAVRDLRQRQEHLLRMQVVREYRTTGDWRSIGRGFSENEFPEGVIRSFLRSFLQYEHDLPFEETLKGIVLWRKSLEAKTLVVVSEFLGNTFSTDIRLSACIIIFEHCTPEQQDILARAVQDYYAMTKDSTWRIRSEAAQALLYDRRAPEEAVNAVIALLKDENDSVRSQASITFGHRLNLSHGNLVTLIGVLQDGDYRVRISALDTLGGIGHSLEEAGFGSLPEEAVIAIIASLQDENPKVRKAAVYAFQNIGYPSEEAIIALTTLLQDVDHEIRENTAWTLGSINPLPKQAIVALTALLQDENNHVRAAAAYAHRDIEPLPDQAVVGLTALLQDENDSVREAAIYALENAKPLPEQPVVAMTASFQDKNNRVREAARRTLSIKERDQPSREDAVSSLLTRLKATDSVTGYYAAAALAELSLSKDTIILLVSMLKEQKVRHLVEQALSGSPLYEDVIPILLSMFDCKDNRLISSVGNILSRWSLPKHVVTILIEKLKDADSTMLSAVTLALRQQSSLSLENMAALIATLKHDKIYNVYRVLQRCRVWSLVADLDDQRWQDLYTYWLQNANTDYIEAVCYEFENSLWLWESGVQYQLSSDPKRTQELVQLARSTRSEQRPLLEHIEDEIDHPAKRACYWLRR</sequence>
<dbReference type="InterPro" id="IPR016024">
    <property type="entry name" value="ARM-type_fold"/>
</dbReference>
<dbReference type="PANTHER" id="PTHR46082">
    <property type="entry name" value="ATP/GTP-BINDING PROTEIN-RELATED"/>
    <property type="match status" value="1"/>
</dbReference>
<dbReference type="InterPro" id="IPR011989">
    <property type="entry name" value="ARM-like"/>
</dbReference>
<dbReference type="SUPFAM" id="SSF48431">
    <property type="entry name" value="Lipovitellin-phosvitin complex, superhelical domain"/>
    <property type="match status" value="1"/>
</dbReference>
<dbReference type="Pfam" id="PF13646">
    <property type="entry name" value="HEAT_2"/>
    <property type="match status" value="1"/>
</dbReference>
<dbReference type="SUPFAM" id="SSF52540">
    <property type="entry name" value="P-loop containing nucleoside triphosphate hydrolases"/>
    <property type="match status" value="1"/>
</dbReference>
<evidence type="ECO:0000259" key="1">
    <source>
        <dbReference type="PROSITE" id="PS50837"/>
    </source>
</evidence>
<dbReference type="Pfam" id="PF23238">
    <property type="entry name" value="DUF7068"/>
    <property type="match status" value="1"/>
</dbReference>
<gene>
    <name evidence="2" type="ORF">GOMPHAMPRED_000322</name>
</gene>
<name>A0A8H3EAK8_9LECA</name>
<dbReference type="SUPFAM" id="SSF48371">
    <property type="entry name" value="ARM repeat"/>
    <property type="match status" value="2"/>
</dbReference>
<dbReference type="OrthoDB" id="4207253at2759"/>
<dbReference type="GO" id="GO:0009116">
    <property type="term" value="P:nucleoside metabolic process"/>
    <property type="evidence" value="ECO:0007669"/>
    <property type="project" value="InterPro"/>
</dbReference>
<evidence type="ECO:0000313" key="2">
    <source>
        <dbReference type="EMBL" id="CAF9903506.1"/>
    </source>
</evidence>
<dbReference type="InterPro" id="IPR007111">
    <property type="entry name" value="NACHT_NTPase"/>
</dbReference>
<dbReference type="PROSITE" id="PS50837">
    <property type="entry name" value="NACHT"/>
    <property type="match status" value="1"/>
</dbReference>
<dbReference type="Pfam" id="PF05729">
    <property type="entry name" value="NACHT"/>
    <property type="match status" value="1"/>
</dbReference>
<dbReference type="SMART" id="SM00567">
    <property type="entry name" value="EZ_HEAT"/>
    <property type="match status" value="6"/>
</dbReference>
<dbReference type="Proteomes" id="UP000664169">
    <property type="component" value="Unassembled WGS sequence"/>
</dbReference>
<dbReference type="InterPro" id="IPR000845">
    <property type="entry name" value="Nucleoside_phosphorylase_d"/>
</dbReference>
<accession>A0A8H3EAK8</accession>
<organism evidence="2 3">
    <name type="scientific">Gomphillus americanus</name>
    <dbReference type="NCBI Taxonomy" id="1940652"/>
    <lineage>
        <taxon>Eukaryota</taxon>
        <taxon>Fungi</taxon>
        <taxon>Dikarya</taxon>
        <taxon>Ascomycota</taxon>
        <taxon>Pezizomycotina</taxon>
        <taxon>Lecanoromycetes</taxon>
        <taxon>OSLEUM clade</taxon>
        <taxon>Ostropomycetidae</taxon>
        <taxon>Ostropales</taxon>
        <taxon>Graphidaceae</taxon>
        <taxon>Gomphilloideae</taxon>
        <taxon>Gomphillus</taxon>
    </lineage>
</organism>
<evidence type="ECO:0000313" key="3">
    <source>
        <dbReference type="Proteomes" id="UP000664169"/>
    </source>
</evidence>
<dbReference type="InterPro" id="IPR027417">
    <property type="entry name" value="P-loop_NTPase"/>
</dbReference>
<dbReference type="Pfam" id="PF01048">
    <property type="entry name" value="PNP_UDP_1"/>
    <property type="match status" value="1"/>
</dbReference>
<proteinExistence type="predicted"/>
<dbReference type="InterPro" id="IPR035994">
    <property type="entry name" value="Nucleoside_phosphorylase_sf"/>
</dbReference>
<dbReference type="PANTHER" id="PTHR46082:SF6">
    <property type="entry name" value="AAA+ ATPASE DOMAIN-CONTAINING PROTEIN-RELATED"/>
    <property type="match status" value="1"/>
</dbReference>
<dbReference type="InterPro" id="IPR011030">
    <property type="entry name" value="Lipovitellin_superhlx_dom"/>
</dbReference>
<feature type="domain" description="NACHT" evidence="1">
    <location>
        <begin position="448"/>
        <end position="576"/>
    </location>
</feature>